<dbReference type="PROSITE" id="PS00678">
    <property type="entry name" value="WD_REPEATS_1"/>
    <property type="match status" value="2"/>
</dbReference>
<organism evidence="11 12">
    <name type="scientific">Capsicum annuum</name>
    <name type="common">Capsicum pepper</name>
    <dbReference type="NCBI Taxonomy" id="4072"/>
    <lineage>
        <taxon>Eukaryota</taxon>
        <taxon>Viridiplantae</taxon>
        <taxon>Streptophyta</taxon>
        <taxon>Embryophyta</taxon>
        <taxon>Tracheophyta</taxon>
        <taxon>Spermatophyta</taxon>
        <taxon>Magnoliopsida</taxon>
        <taxon>eudicotyledons</taxon>
        <taxon>Gunneridae</taxon>
        <taxon>Pentapetalae</taxon>
        <taxon>asterids</taxon>
        <taxon>lamiids</taxon>
        <taxon>Solanales</taxon>
        <taxon>Solanaceae</taxon>
        <taxon>Solanoideae</taxon>
        <taxon>Capsiceae</taxon>
        <taxon>Capsicum</taxon>
    </lineage>
</organism>
<dbReference type="InterPro" id="IPR028021">
    <property type="entry name" value="Katanin_C-terminal"/>
</dbReference>
<dbReference type="FunFam" id="2.130.10.10:FF:000462">
    <property type="entry name" value="Katanin p80 WD40 repeat-containing subunit B1"/>
    <property type="match status" value="1"/>
</dbReference>
<reference evidence="11 12" key="2">
    <citation type="journal article" date="2017" name="Genome Biol.">
        <title>New reference genome sequences of hot pepper reveal the massive evolution of plant disease-resistance genes by retroduplication.</title>
        <authorList>
            <person name="Kim S."/>
            <person name="Park J."/>
            <person name="Yeom S.I."/>
            <person name="Kim Y.M."/>
            <person name="Seo E."/>
            <person name="Kim K.T."/>
            <person name="Kim M.S."/>
            <person name="Lee J.M."/>
            <person name="Cheong K."/>
            <person name="Shin H.S."/>
            <person name="Kim S.B."/>
            <person name="Han K."/>
            <person name="Lee J."/>
            <person name="Park M."/>
            <person name="Lee H.A."/>
            <person name="Lee H.Y."/>
            <person name="Lee Y."/>
            <person name="Oh S."/>
            <person name="Lee J.H."/>
            <person name="Choi E."/>
            <person name="Choi E."/>
            <person name="Lee S.E."/>
            <person name="Jeon J."/>
            <person name="Kim H."/>
            <person name="Choi G."/>
            <person name="Song H."/>
            <person name="Lee J."/>
            <person name="Lee S.C."/>
            <person name="Kwon J.K."/>
            <person name="Lee H.Y."/>
            <person name="Koo N."/>
            <person name="Hong Y."/>
            <person name="Kim R.W."/>
            <person name="Kang W.H."/>
            <person name="Huh J.H."/>
            <person name="Kang B.C."/>
            <person name="Yang T.J."/>
            <person name="Lee Y.H."/>
            <person name="Bennetzen J.L."/>
            <person name="Choi D."/>
        </authorList>
    </citation>
    <scope>NUCLEOTIDE SEQUENCE [LARGE SCALE GENOMIC DNA]</scope>
    <source>
        <strain evidence="12">cv. CM334</strain>
    </source>
</reference>
<dbReference type="InterPro" id="IPR001680">
    <property type="entry name" value="WD40_rpt"/>
</dbReference>
<accession>A0A2G3A507</accession>
<dbReference type="GO" id="GO:0005737">
    <property type="term" value="C:cytoplasm"/>
    <property type="evidence" value="ECO:0007669"/>
    <property type="project" value="UniProtKB-UniRule"/>
</dbReference>
<dbReference type="FunFam" id="2.130.10.10:FF:000626">
    <property type="entry name" value="Katanin p80 WD40 repeat-containing subunit B1 homolog"/>
    <property type="match status" value="1"/>
</dbReference>
<evidence type="ECO:0000256" key="6">
    <source>
        <dbReference type="ARBA" id="ARBA00023212"/>
    </source>
</evidence>
<proteinExistence type="inferred from homology"/>
<dbReference type="PRINTS" id="PR00320">
    <property type="entry name" value="GPROTEINBRPT"/>
</dbReference>
<dbReference type="PROSITE" id="PS50082">
    <property type="entry name" value="WD_REPEATS_2"/>
    <property type="match status" value="4"/>
</dbReference>
<dbReference type="GO" id="GO:0008017">
    <property type="term" value="F:microtubule binding"/>
    <property type="evidence" value="ECO:0007669"/>
    <property type="project" value="UniProtKB-UniRule"/>
</dbReference>
<evidence type="ECO:0000256" key="4">
    <source>
        <dbReference type="ARBA" id="ARBA00022701"/>
    </source>
</evidence>
<name>A0A2G3A507_CAPAN</name>
<protein>
    <recommendedName>
        <fullName evidence="7">Katanin p80 WD40 repeat-containing subunit B1 homolog</fullName>
    </recommendedName>
</protein>
<dbReference type="GO" id="GO:0051013">
    <property type="term" value="P:microtubule severing"/>
    <property type="evidence" value="ECO:0007669"/>
    <property type="project" value="UniProtKB-UniRule"/>
</dbReference>
<dbReference type="PANTHER" id="PTHR19845:SF0">
    <property type="entry name" value="KATANIN P80 WD40 REPEAT-CONTAINING SUBUNIT B1"/>
    <property type="match status" value="1"/>
</dbReference>
<dbReference type="GO" id="GO:0008352">
    <property type="term" value="C:katanin complex"/>
    <property type="evidence" value="ECO:0000318"/>
    <property type="project" value="GO_Central"/>
</dbReference>
<feature type="repeat" description="WD" evidence="8">
    <location>
        <begin position="380"/>
        <end position="421"/>
    </location>
</feature>
<dbReference type="GO" id="GO:0005874">
    <property type="term" value="C:microtubule"/>
    <property type="evidence" value="ECO:0007669"/>
    <property type="project" value="UniProtKB-KW"/>
</dbReference>
<evidence type="ECO:0000256" key="8">
    <source>
        <dbReference type="PROSITE-ProRule" id="PRU00221"/>
    </source>
</evidence>
<reference evidence="11 12" key="1">
    <citation type="journal article" date="2014" name="Nat. Genet.">
        <title>Genome sequence of the hot pepper provides insights into the evolution of pungency in Capsicum species.</title>
        <authorList>
            <person name="Kim S."/>
            <person name="Park M."/>
            <person name="Yeom S.I."/>
            <person name="Kim Y.M."/>
            <person name="Lee J.M."/>
            <person name="Lee H.A."/>
            <person name="Seo E."/>
            <person name="Choi J."/>
            <person name="Cheong K."/>
            <person name="Kim K.T."/>
            <person name="Jung K."/>
            <person name="Lee G.W."/>
            <person name="Oh S.K."/>
            <person name="Bae C."/>
            <person name="Kim S.B."/>
            <person name="Lee H.Y."/>
            <person name="Kim S.Y."/>
            <person name="Kim M.S."/>
            <person name="Kang B.C."/>
            <person name="Jo Y.D."/>
            <person name="Yang H.B."/>
            <person name="Jeong H.J."/>
            <person name="Kang W.H."/>
            <person name="Kwon J.K."/>
            <person name="Shin C."/>
            <person name="Lim J.Y."/>
            <person name="Park J.H."/>
            <person name="Huh J.H."/>
            <person name="Kim J.S."/>
            <person name="Kim B.D."/>
            <person name="Cohen O."/>
            <person name="Paran I."/>
            <person name="Suh M.C."/>
            <person name="Lee S.B."/>
            <person name="Kim Y.K."/>
            <person name="Shin Y."/>
            <person name="Noh S.J."/>
            <person name="Park J."/>
            <person name="Seo Y.S."/>
            <person name="Kwon S.Y."/>
            <person name="Kim H.A."/>
            <person name="Park J.M."/>
            <person name="Kim H.J."/>
            <person name="Choi S.B."/>
            <person name="Bosland P.W."/>
            <person name="Reeves G."/>
            <person name="Jo S.H."/>
            <person name="Lee B.W."/>
            <person name="Cho H.T."/>
            <person name="Choi H.S."/>
            <person name="Lee M.S."/>
            <person name="Yu Y."/>
            <person name="Do Choi Y."/>
            <person name="Park B.S."/>
            <person name="van Deynze A."/>
            <person name="Ashrafi H."/>
            <person name="Hill T."/>
            <person name="Kim W.T."/>
            <person name="Pai H.S."/>
            <person name="Ahn H.K."/>
            <person name="Yeam I."/>
            <person name="Giovannoni J.J."/>
            <person name="Rose J.K."/>
            <person name="Sorensen I."/>
            <person name="Lee S.J."/>
            <person name="Kim R.W."/>
            <person name="Choi I.Y."/>
            <person name="Choi B.S."/>
            <person name="Lim J.S."/>
            <person name="Lee Y.H."/>
            <person name="Choi D."/>
        </authorList>
    </citation>
    <scope>NUCLEOTIDE SEQUENCE [LARGE SCALE GENOMIC DNA]</scope>
    <source>
        <strain evidence="12">cv. CM334</strain>
    </source>
</reference>
<evidence type="ECO:0000256" key="3">
    <source>
        <dbReference type="ARBA" id="ARBA00022574"/>
    </source>
</evidence>
<dbReference type="InterPro" id="IPR020472">
    <property type="entry name" value="WD40_PAC1"/>
</dbReference>
<comment type="subcellular location">
    <subcellularLocation>
        <location evidence="1 7">Cytoplasm</location>
        <location evidence="1 7">Cytoskeleton</location>
    </subcellularLocation>
</comment>
<keyword evidence="12" id="KW-1185">Reference proteome</keyword>
<dbReference type="SUPFAM" id="SSF50978">
    <property type="entry name" value="WD40 repeat-like"/>
    <property type="match status" value="1"/>
</dbReference>
<dbReference type="InterPro" id="IPR036322">
    <property type="entry name" value="WD40_repeat_dom_sf"/>
</dbReference>
<keyword evidence="5" id="KW-0677">Repeat</keyword>
<feature type="compositionally biased region" description="Polar residues" evidence="9">
    <location>
        <begin position="42"/>
        <end position="51"/>
    </location>
</feature>
<evidence type="ECO:0000313" key="12">
    <source>
        <dbReference type="Proteomes" id="UP000222542"/>
    </source>
</evidence>
<dbReference type="EMBL" id="AYRZ02000002">
    <property type="protein sequence ID" value="PHT89271.1"/>
    <property type="molecule type" value="Genomic_DNA"/>
</dbReference>
<keyword evidence="2 7" id="KW-0963">Cytoplasm</keyword>
<feature type="domain" description="Katanin p80 subunit C-terminal" evidence="10">
    <location>
        <begin position="966"/>
        <end position="1107"/>
    </location>
</feature>
<dbReference type="HAMAP" id="MF_03022">
    <property type="entry name" value="Katanin_p80_B1"/>
    <property type="match status" value="1"/>
</dbReference>
<dbReference type="Gramene" id="PHT89271">
    <property type="protein sequence ID" value="PHT89271"/>
    <property type="gene ID" value="T459_04384"/>
</dbReference>
<dbReference type="InterPro" id="IPR015943">
    <property type="entry name" value="WD40/YVTN_repeat-like_dom_sf"/>
</dbReference>
<feature type="repeat" description="WD" evidence="8">
    <location>
        <begin position="506"/>
        <end position="547"/>
    </location>
</feature>
<dbReference type="GO" id="GO:0007019">
    <property type="term" value="P:microtubule depolymerization"/>
    <property type="evidence" value="ECO:0000318"/>
    <property type="project" value="GO_Central"/>
</dbReference>
<keyword evidence="3 8" id="KW-0853">WD repeat</keyword>
<keyword evidence="4 7" id="KW-0493">Microtubule</keyword>
<gene>
    <name evidence="11" type="ORF">T459_04384</name>
</gene>
<dbReference type="Pfam" id="PF13925">
    <property type="entry name" value="Katanin_con80"/>
    <property type="match status" value="1"/>
</dbReference>
<comment type="similarity">
    <text evidence="7">Belongs to the WD repeat KATNB1 family.</text>
</comment>
<dbReference type="Gene3D" id="2.130.10.10">
    <property type="entry name" value="YVTN repeat-like/Quinoprotein amine dehydrogenase"/>
    <property type="match status" value="2"/>
</dbReference>
<dbReference type="AlphaFoldDB" id="A0A2G3A507"/>
<feature type="region of interest" description="Disordered" evidence="9">
    <location>
        <begin position="689"/>
        <end position="754"/>
    </location>
</feature>
<feature type="compositionally biased region" description="Polar residues" evidence="9">
    <location>
        <begin position="702"/>
        <end position="754"/>
    </location>
</feature>
<comment type="caution">
    <text evidence="11">The sequence shown here is derived from an EMBL/GenBank/DDBJ whole genome shotgun (WGS) entry which is preliminary data.</text>
</comment>
<dbReference type="Pfam" id="PF00400">
    <property type="entry name" value="WD40"/>
    <property type="match status" value="5"/>
</dbReference>
<evidence type="ECO:0000256" key="9">
    <source>
        <dbReference type="SAM" id="MobiDB-lite"/>
    </source>
</evidence>
<dbReference type="CDD" id="cd00200">
    <property type="entry name" value="WD40"/>
    <property type="match status" value="1"/>
</dbReference>
<comment type="function">
    <text evidence="7">May participate in a complex which severs microtubules in an ATP-dependent manner. Microtubule severing may promote rapid reorganization of cellular microtubule arrays.</text>
</comment>
<dbReference type="Proteomes" id="UP000222542">
    <property type="component" value="Unassembled WGS sequence"/>
</dbReference>
<evidence type="ECO:0000256" key="2">
    <source>
        <dbReference type="ARBA" id="ARBA00022490"/>
    </source>
</evidence>
<dbReference type="SMART" id="SM00320">
    <property type="entry name" value="WD40"/>
    <property type="match status" value="5"/>
</dbReference>
<evidence type="ECO:0000256" key="7">
    <source>
        <dbReference type="HAMAP-Rule" id="MF_03022"/>
    </source>
</evidence>
<feature type="repeat" description="WD" evidence="8">
    <location>
        <begin position="464"/>
        <end position="505"/>
    </location>
</feature>
<evidence type="ECO:0000313" key="11">
    <source>
        <dbReference type="EMBL" id="PHT89271.1"/>
    </source>
</evidence>
<dbReference type="InterPro" id="IPR019775">
    <property type="entry name" value="WD40_repeat_CS"/>
</dbReference>
<evidence type="ECO:0000256" key="5">
    <source>
        <dbReference type="ARBA" id="ARBA00022737"/>
    </source>
</evidence>
<dbReference type="InterPro" id="IPR026962">
    <property type="entry name" value="KTNB1"/>
</dbReference>
<dbReference type="PROSITE" id="PS50294">
    <property type="entry name" value="WD_REPEATS_REGION"/>
    <property type="match status" value="4"/>
</dbReference>
<sequence length="1164" mass="129054">MASKLLESMLMGQQTLDDFLMAIKRHPLDDYDDQGGSRDVTESNGRQNRARTPSKEDMCPIRFGGTFSMESEGTTSQPLGNDAIGALMAQIDALGRDFAQRMEDSHDAYVGIPIFKGDSDPRVYLAWESSCENLFQVNDLTEEKISCYAIGQFEGYANTWWDYTKRFGNVLIGGQPPLWEDLKRVMRERGKQVQHDVISFKVGLNKDISSRLTLHKFETVVEVFQSAMEIEKENKERSAYKLKIQQGSGLTRNKEVSPLTLDWHKNKSSLSSPSSQIPNKQVSYQPPKLEVKLNALPTSSKGLQCFKCQVLVVVAGGWVVIVAAEVDERENVEEVHRDLEPVSLSDSVIGRKPSRVLLTGGEDHKVNLWAIGKPNAMLSLSGHSSGIDSVSFDSSEVLVAAGAASGTIKLWDLEEAKIVRTLTGHRSNCISLDFHPFGEFFASGSLDTNLKIWDIRRKGCIHTYKGHSRGVNVIRFTPDGRWVVSGGEDTTVKLWDLTAGKLLHDFKCHEGQIQCIDFHPHEFLLATGSADRTVKFWDLETFELIGSAGPETSGVRCMTFNPDGRTLLCGLHESLKVCSWEPIRCHDTVDVGWSRLSDLNIHDGKLLGCSYNQSCVGVWVVDISRLEPYAMGTTRLNGHSDVKSNSSVNLSNLAEDASKADASKANLGRLSISQNSDTVKETKSFGRLSISQNLDHQRDSRTLTTTANAPGTPQRINLSVSSKAPPISTTAVPNTTGLKRNPAKTQSAANSSIANRSEVLPVIVPRNNDRMEQASESRKEGIATRAMQQSLQTKVSDLRKFPMLKEDHGGSNAESESDIEVPKAIEFSSVADKNDFPSVKCSILGAAGIERNVEDDKSFVSTKPEALLGPELLSRNNNENYEARGNVVRSVNPVEGQRRARTRSIVATWEKREKIQYQEYIAPSNVVETVPALKMIHINLRGCPSSAESVTVSATDADAIADLMEQHDQFVDSMQSRLAKLQVVYQYWQRHDIKGALSATEKMADPAVLADVISFLTEKNDIITLEICTCLLPLLVGLLESNVHRHQDTSLNMLLKLVKVFGSVIYSSMSAPASVWVDIEAEQRMERYNLCFVELEKVKNWLPALTSIAWISKSYTLGSNGDVCMERLLEVKSMYPYDYFCINSRVKSRKSGQPDNSTYSISDQ</sequence>
<keyword evidence="6 7" id="KW-0206">Cytoskeleton</keyword>
<evidence type="ECO:0000256" key="1">
    <source>
        <dbReference type="ARBA" id="ARBA00004245"/>
    </source>
</evidence>
<evidence type="ECO:0000259" key="10">
    <source>
        <dbReference type="Pfam" id="PF13925"/>
    </source>
</evidence>
<dbReference type="STRING" id="4072.A0A2G3A507"/>
<dbReference type="PANTHER" id="PTHR19845">
    <property type="entry name" value="KATANIN P80 SUBUNIT"/>
    <property type="match status" value="1"/>
</dbReference>
<feature type="region of interest" description="Disordered" evidence="9">
    <location>
        <begin position="30"/>
        <end position="57"/>
    </location>
</feature>
<feature type="repeat" description="WD" evidence="8">
    <location>
        <begin position="422"/>
        <end position="463"/>
    </location>
</feature>